<evidence type="ECO:0000259" key="4">
    <source>
        <dbReference type="Pfam" id="PF23379"/>
    </source>
</evidence>
<evidence type="ECO:0000259" key="2">
    <source>
        <dbReference type="Pfam" id="PF23374"/>
    </source>
</evidence>
<feature type="domain" description="DUF7094" evidence="3">
    <location>
        <begin position="225"/>
        <end position="330"/>
    </location>
</feature>
<evidence type="ECO:0000313" key="6">
    <source>
        <dbReference type="Proteomes" id="UP000199126"/>
    </source>
</evidence>
<gene>
    <name evidence="5" type="ORF">SAMN04487948_103160</name>
</gene>
<accession>A0A1H8QJU3</accession>
<name>A0A1H8QJU3_9EURY</name>
<dbReference type="EMBL" id="FODV01000003">
    <property type="protein sequence ID" value="SEO54479.1"/>
    <property type="molecule type" value="Genomic_DNA"/>
</dbReference>
<sequence length="456" mass="49447">MQKVALMRPRAVLLAVLLLVSSVTGTAALPGLATSPTDADDVVDGSTDDVSSTVAAQNRTQTNVLTLVESDVRRTNFSQPGPNASAALAVRDTRLSRQFASERTETRLAALETDAEKQAYIRRALTEVEIRTSELRQEERDAFVRHSTGGLSTTGLVVQLARIHTASEQLSQNATRLGRAAEEIDGFNVQTRIDAIQLELRTLRGPVRDHANGVLRGEVPPSRLYVETTTTGVSLSTIADDTYVREVYDGSRRVPTSNSQLTPEEVDALVRESYPSLWERWDSQGGSARESDVWVSTIQYRRGDLTAFIDKDKPGSVFKEQRTLRLNRTPPTQRLNSSRVGLRLSVHPSYPGGPMLVTVESARTGEPVRADVSLITPPQSNTEPVQVGTTNSTGALWVVSPEENFTVQAIEVGTQSVVDIRVEPSEPRRVGETNNSTAGSTESVSASLAESAGRSG</sequence>
<protein>
    <submittedName>
        <fullName evidence="5">Uncharacterized protein</fullName>
    </submittedName>
</protein>
<feature type="compositionally biased region" description="Basic and acidic residues" evidence="1">
    <location>
        <begin position="422"/>
        <end position="431"/>
    </location>
</feature>
<evidence type="ECO:0000313" key="5">
    <source>
        <dbReference type="EMBL" id="SEO54479.1"/>
    </source>
</evidence>
<feature type="domain" description="Fibronectin-III type-like" evidence="2">
    <location>
        <begin position="341"/>
        <end position="414"/>
    </location>
</feature>
<feature type="domain" description="DUF7096" evidence="4">
    <location>
        <begin position="8"/>
        <end position="218"/>
    </location>
</feature>
<dbReference type="AlphaFoldDB" id="A0A1H8QJU3"/>
<feature type="region of interest" description="Disordered" evidence="1">
    <location>
        <begin position="422"/>
        <end position="456"/>
    </location>
</feature>
<organism evidence="5 6">
    <name type="scientific">Halogranum amylolyticum</name>
    <dbReference type="NCBI Taxonomy" id="660520"/>
    <lineage>
        <taxon>Archaea</taxon>
        <taxon>Methanobacteriati</taxon>
        <taxon>Methanobacteriota</taxon>
        <taxon>Stenosarchaea group</taxon>
        <taxon>Halobacteria</taxon>
        <taxon>Halobacteriales</taxon>
        <taxon>Haloferacaceae</taxon>
    </lineage>
</organism>
<keyword evidence="6" id="KW-1185">Reference proteome</keyword>
<evidence type="ECO:0000259" key="3">
    <source>
        <dbReference type="Pfam" id="PF23375"/>
    </source>
</evidence>
<dbReference type="Pfam" id="PF23374">
    <property type="entry name" value="Fn3_arc"/>
    <property type="match status" value="1"/>
</dbReference>
<dbReference type="Pfam" id="PF23375">
    <property type="entry name" value="DUF7094"/>
    <property type="match status" value="1"/>
</dbReference>
<dbReference type="InterPro" id="IPR055520">
    <property type="entry name" value="DUF7094"/>
</dbReference>
<dbReference type="Pfam" id="PF23379">
    <property type="entry name" value="DUF7096"/>
    <property type="match status" value="1"/>
</dbReference>
<evidence type="ECO:0000256" key="1">
    <source>
        <dbReference type="SAM" id="MobiDB-lite"/>
    </source>
</evidence>
<dbReference type="Proteomes" id="UP000199126">
    <property type="component" value="Unassembled WGS sequence"/>
</dbReference>
<dbReference type="InterPro" id="IPR055522">
    <property type="entry name" value="DUF7096"/>
</dbReference>
<proteinExistence type="predicted"/>
<dbReference type="InterPro" id="IPR056397">
    <property type="entry name" value="Fn3_arc"/>
</dbReference>
<feature type="compositionally biased region" description="Polar residues" evidence="1">
    <location>
        <begin position="432"/>
        <end position="448"/>
    </location>
</feature>
<reference evidence="6" key="1">
    <citation type="submission" date="2016-10" db="EMBL/GenBank/DDBJ databases">
        <authorList>
            <person name="Varghese N."/>
            <person name="Submissions S."/>
        </authorList>
    </citation>
    <scope>NUCLEOTIDE SEQUENCE [LARGE SCALE GENOMIC DNA]</scope>
    <source>
        <strain evidence="6">CGMCC 1.10121</strain>
    </source>
</reference>